<reference evidence="2" key="2">
    <citation type="submission" date="2024-01" db="EMBL/GenBank/DDBJ databases">
        <title>Draft genome sequence of Lactobacillus amylovorus strain TKL145.</title>
        <authorList>
            <person name="Tohno M."/>
            <person name="Tanizawa Y."/>
        </authorList>
    </citation>
    <scope>NUCLEOTIDE SEQUENCE [LARGE SCALE GENOMIC DNA]</scope>
    <source>
        <strain evidence="2">TKL145</strain>
    </source>
</reference>
<organism evidence="1 2">
    <name type="scientific">Lactobacillus amylovorus subsp. animalium</name>
    <dbReference type="NCBI Taxonomy" id="3378536"/>
    <lineage>
        <taxon>Bacteria</taxon>
        <taxon>Bacillati</taxon>
        <taxon>Bacillota</taxon>
        <taxon>Bacilli</taxon>
        <taxon>Lactobacillales</taxon>
        <taxon>Lactobacillaceae</taxon>
        <taxon>Lactobacillus</taxon>
    </lineage>
</organism>
<proteinExistence type="predicted"/>
<sequence length="173" mass="19531">MFMVEKTNNNINSLGHIANNPKKDWTNSPADHKATDKVASTFSDVRVSRTTPIQSALTTHLDKAIGDYFVVSGVEYQQTTDFNDENKINHASVYSVRVIKHKAWLPFGTEVRVKIKEQKPIVSEEEIEKLMLGQQKPIVVSFEDLSYFHFGSGETLIAQGIHRLNVDVKEVTD</sequence>
<evidence type="ECO:0000313" key="1">
    <source>
        <dbReference type="EMBL" id="GAA0043006.1"/>
    </source>
</evidence>
<reference evidence="1 2" key="1">
    <citation type="journal article" date="2024" name="Int. J. Syst. Evol. Microbiol.">
        <title>Proposal of Lactobacillus amylovorus subsp. animalis subsp. nov. and an emended description of Lactobacillus amylovorus.</title>
        <authorList>
            <person name="Yamane K."/>
            <person name="Tanizawa Y."/>
            <person name="Kobayashi H."/>
            <person name="Kamizono T."/>
            <person name="Kojima Y."/>
            <person name="Takagi H."/>
            <person name="Tohno M."/>
        </authorList>
    </citation>
    <scope>NUCLEOTIDE SEQUENCE [LARGE SCALE GENOMIC DNA]</scope>
    <source>
        <strain evidence="1 2">TKL145</strain>
    </source>
</reference>
<comment type="caution">
    <text evidence="1">The sequence shown here is derived from an EMBL/GenBank/DDBJ whole genome shotgun (WGS) entry which is preliminary data.</text>
</comment>
<name>A0ABC9VQ47_LACAM</name>
<protein>
    <submittedName>
        <fullName evidence="1">Uncharacterized protein</fullName>
    </submittedName>
</protein>
<accession>A0ABC9VQ47</accession>
<dbReference type="AlphaFoldDB" id="A0ABC9VQ47"/>
<evidence type="ECO:0000313" key="2">
    <source>
        <dbReference type="Proteomes" id="UP001437574"/>
    </source>
</evidence>
<dbReference type="EMBL" id="BAAAAK010000018">
    <property type="protein sequence ID" value="GAA0043006.1"/>
    <property type="molecule type" value="Genomic_DNA"/>
</dbReference>
<gene>
    <name evidence="1" type="ORF">LATKL145_14170</name>
</gene>
<dbReference type="Proteomes" id="UP001437574">
    <property type="component" value="Unassembled WGS sequence"/>
</dbReference>